<dbReference type="EMBL" id="NSJD01000002">
    <property type="protein sequence ID" value="PAT41215.1"/>
    <property type="molecule type" value="Genomic_DNA"/>
</dbReference>
<evidence type="ECO:0000313" key="2">
    <source>
        <dbReference type="Proteomes" id="UP000218644"/>
    </source>
</evidence>
<name>A0A2A2ARJ1_9BURK</name>
<gene>
    <name evidence="1" type="ORF">CK623_02960</name>
</gene>
<dbReference type="RefSeq" id="WP_095556289.1">
    <property type="nucleotide sequence ID" value="NZ_NSJD01000002.1"/>
</dbReference>
<reference evidence="1 2" key="1">
    <citation type="submission" date="2017-08" db="EMBL/GenBank/DDBJ databases">
        <title>WGS of Clinical strains of the CDC Group NO-1 linked to zoonotic infections in humans.</title>
        <authorList>
            <person name="Bernier A.-M."/>
            <person name="Bernard K."/>
        </authorList>
    </citation>
    <scope>NUCLEOTIDE SEQUENCE [LARGE SCALE GENOMIC DNA]</scope>
    <source>
        <strain evidence="1 2">NML79-0751</strain>
    </source>
</reference>
<protein>
    <submittedName>
        <fullName evidence="1">Uncharacterized protein</fullName>
    </submittedName>
</protein>
<evidence type="ECO:0000313" key="1">
    <source>
        <dbReference type="EMBL" id="PAT41215.1"/>
    </source>
</evidence>
<accession>A0A2A2ARJ1</accession>
<proteinExistence type="predicted"/>
<comment type="caution">
    <text evidence="1">The sequence shown here is derived from an EMBL/GenBank/DDBJ whole genome shotgun (WGS) entry which is preliminary data.</text>
</comment>
<dbReference type="Proteomes" id="UP000218644">
    <property type="component" value="Unassembled WGS sequence"/>
</dbReference>
<sequence length="147" mass="15704">MTMQQSISVGFAAVGADIKALQGGSIVDSGQNDNGFWVRWADGTQMCRSPWIALLAKPALAAGQARELRGVGNAPVWVFPKPFVAAQPVTALCNCTNTCVGTIAGLRTQTINGQSWAVSMLEFKARNVTSDTVNHLSLQAIAWGRWK</sequence>
<dbReference type="AlphaFoldDB" id="A0A2A2ARJ1"/>
<organism evidence="1 2">
    <name type="scientific">Vandammella animalimorsus</name>
    <dbReference type="NCBI Taxonomy" id="2029117"/>
    <lineage>
        <taxon>Bacteria</taxon>
        <taxon>Pseudomonadati</taxon>
        <taxon>Pseudomonadota</taxon>
        <taxon>Betaproteobacteria</taxon>
        <taxon>Burkholderiales</taxon>
        <taxon>Comamonadaceae</taxon>
        <taxon>Vandammella</taxon>
    </lineage>
</organism>